<reference evidence="1" key="1">
    <citation type="submission" date="2013-03" db="EMBL/GenBank/DDBJ databases">
        <authorList>
            <person name="Aslett M."/>
        </authorList>
    </citation>
    <scope>NUCLEOTIDE SEQUENCE [LARGE SCALE GENOMIC DNA]</scope>
    <source>
        <strain evidence="1">ISE/inbred ISE</strain>
    </source>
</reference>
<dbReference type="AlphaFoldDB" id="W6NE99"/>
<organism evidence="1">
    <name type="scientific">Haemonchus contortus</name>
    <name type="common">Barber pole worm</name>
    <dbReference type="NCBI Taxonomy" id="6289"/>
    <lineage>
        <taxon>Eukaryota</taxon>
        <taxon>Metazoa</taxon>
        <taxon>Ecdysozoa</taxon>
        <taxon>Nematoda</taxon>
        <taxon>Chromadorea</taxon>
        <taxon>Rhabditida</taxon>
        <taxon>Rhabditina</taxon>
        <taxon>Rhabditomorpha</taxon>
        <taxon>Strongyloidea</taxon>
        <taxon>Trichostrongylidae</taxon>
        <taxon>Haemonchus</taxon>
    </lineage>
</organism>
<proteinExistence type="predicted"/>
<comment type="caution">
    <text evidence="1">The sequence shown here is derived from an EMBL/GenBank/DDBJ whole genome shotgun (WGS) entry which is preliminary data.</text>
</comment>
<protein>
    <submittedName>
        <fullName evidence="1">Uncharacterized protein</fullName>
    </submittedName>
</protein>
<name>W6NE99_HAECO</name>
<accession>W6NE99</accession>
<sequence length="68" mass="7658">MVYEYTVSFPVEGQPLPLHFITAGRLLDLEDKNKKHDASSCLATKWNSFCRTTHPSIHANQSILDARG</sequence>
<dbReference type="EMBL" id="CAVP010058283">
    <property type="protein sequence ID" value="CDL94359.1"/>
    <property type="molecule type" value="Genomic_DNA"/>
</dbReference>
<evidence type="ECO:0000313" key="1">
    <source>
        <dbReference type="EMBL" id="CDL94359.1"/>
    </source>
</evidence>
<gene>
    <name evidence="1" type="ORF">HCOI_00854300</name>
</gene>
<reference evidence="1" key="2">
    <citation type="submission" date="2013-05" db="EMBL/GenBank/DDBJ databases">
        <title>The genome and transcriptome of Haemonchus contortus: a key model parasite for drug and vaccine discovery.</title>
        <authorList>
            <person name="Laing R."/>
            <person name="Kikuchi T."/>
            <person name="Martinelli A."/>
            <person name="Tsai I.J."/>
            <person name="Beech R.N."/>
            <person name="Redman E."/>
            <person name="Holroyd N."/>
            <person name="Bartley D.J."/>
            <person name="Beasley H."/>
            <person name="Britton C."/>
            <person name="Curran D."/>
            <person name="Devaney E."/>
            <person name="Gilabert A."/>
            <person name="Jackson F."/>
            <person name="Hunt M."/>
            <person name="Johnston S."/>
            <person name="Kryukov I."/>
            <person name="Li K."/>
            <person name="Morrison A.A."/>
            <person name="Reid A.J."/>
            <person name="Sargison N."/>
            <person name="Saunders G."/>
            <person name="Wasmuth J.D."/>
            <person name="Wolstenholme A."/>
            <person name="Berriman M."/>
            <person name="Gilleard J.S."/>
            <person name="Cotton J.A."/>
        </authorList>
    </citation>
    <scope>NUCLEOTIDE SEQUENCE [LARGE SCALE GENOMIC DNA]</scope>
    <source>
        <strain evidence="1">ISE/inbred ISE</strain>
    </source>
</reference>